<feature type="transmembrane region" description="Helical" evidence="1">
    <location>
        <begin position="541"/>
        <end position="566"/>
    </location>
</feature>
<evidence type="ECO:0000256" key="1">
    <source>
        <dbReference type="SAM" id="Phobius"/>
    </source>
</evidence>
<dbReference type="Pfam" id="PF04870">
    <property type="entry name" value="Moulting_cycle"/>
    <property type="match status" value="1"/>
</dbReference>
<dbReference type="Proteomes" id="UP000659654">
    <property type="component" value="Unassembled WGS sequence"/>
</dbReference>
<protein>
    <submittedName>
        <fullName evidence="3">(pine wood nematode) hypothetical protein</fullName>
    </submittedName>
</protein>
<dbReference type="AlphaFoldDB" id="A0A7I8XE79"/>
<dbReference type="OrthoDB" id="5917548at2759"/>
<keyword evidence="4" id="KW-1185">Reference proteome</keyword>
<dbReference type="EMBL" id="CAJFDI010000004">
    <property type="protein sequence ID" value="CAD5224323.1"/>
    <property type="molecule type" value="Genomic_DNA"/>
</dbReference>
<dbReference type="PANTHER" id="PTHR21523:SF37">
    <property type="entry name" value="MLT-TEN (MLT-10) RELATED"/>
    <property type="match status" value="1"/>
</dbReference>
<keyword evidence="1" id="KW-1133">Transmembrane helix</keyword>
<organism evidence="3 4">
    <name type="scientific">Bursaphelenchus xylophilus</name>
    <name type="common">Pinewood nematode worm</name>
    <name type="synonym">Aphelenchoides xylophilus</name>
    <dbReference type="NCBI Taxonomy" id="6326"/>
    <lineage>
        <taxon>Eukaryota</taxon>
        <taxon>Metazoa</taxon>
        <taxon>Ecdysozoa</taxon>
        <taxon>Nematoda</taxon>
        <taxon>Chromadorea</taxon>
        <taxon>Rhabditida</taxon>
        <taxon>Tylenchina</taxon>
        <taxon>Tylenchomorpha</taxon>
        <taxon>Aphelenchoidea</taxon>
        <taxon>Aphelenchoididae</taxon>
        <taxon>Bursaphelenchus</taxon>
    </lineage>
</organism>
<comment type="caution">
    <text evidence="3">The sequence shown here is derived from an EMBL/GenBank/DDBJ whole genome shotgun (WGS) entry which is preliminary data.</text>
</comment>
<feature type="signal peptide" evidence="2">
    <location>
        <begin position="1"/>
        <end position="30"/>
    </location>
</feature>
<evidence type="ECO:0000313" key="3">
    <source>
        <dbReference type="EMBL" id="CAD5224323.1"/>
    </source>
</evidence>
<dbReference type="Proteomes" id="UP000582659">
    <property type="component" value="Unassembled WGS sequence"/>
</dbReference>
<feature type="transmembrane region" description="Helical" evidence="1">
    <location>
        <begin position="600"/>
        <end position="618"/>
    </location>
</feature>
<accession>A0A7I8XE79</accession>
<keyword evidence="1" id="KW-0472">Membrane</keyword>
<evidence type="ECO:0000256" key="2">
    <source>
        <dbReference type="SAM" id="SignalP"/>
    </source>
</evidence>
<feature type="transmembrane region" description="Helical" evidence="1">
    <location>
        <begin position="624"/>
        <end position="643"/>
    </location>
</feature>
<dbReference type="PANTHER" id="PTHR21523">
    <property type="match status" value="1"/>
</dbReference>
<proteinExistence type="predicted"/>
<sequence length="719" mass="80680">MKEERLCGSPSGRMISISCWFFVICLVSEAVISNDKKQPYINEDGAQVIPMGKEEVEEMYRKWTQQGVSSVIAALANNKLKKHRARVRDAFGKCTKEAKNINMQAICVQRLENGDFAPIIVLGKNKTRTRLDRLKESSPQRTDRLNRLKNASKSSAWVGNFRTSRSKRSPGVRNSQSYRLFKSHGDTTPFGTVAKNLLKSVLGIKHKEQRERWEDVVEQAKVLNKKGSRIFEKNGDSDESLDDPMKFRSIAKSYEREKGGEMMELSRKLSELEEVDEHDPRARQLLRDIVDGQKERPKVMTPQEKVANLLKDGLKLGYSLAGQNTSDFDEKSLRIASPRFLSLMPEQESKNEIELASPSLLSLHNQGHGIENLTSLPNLLNGINEQDRQAWLDLVVEASGVTDQLKDLAENLDQRNGGPFEDGFEGYRKRGKREDGMPLYFTKENVTKIYGEKGQSNLEHWNGLNKMFTKEQLKEMNSTGFAILTKPQQQYMYGDSSPYSNRDALQRFQNLSKADVYDELDRDVKALSRPGARLDSRLQDIILAPVSFTWVVGTLNVASSTILSPVSFSPSILSPVIFGPMIISPWIFSPLILSPKLMSPLILAPYIFSPIILSPLVLHPQILSPGVFTPHILVPFLLSPLILTPQVFCPLILSPLVMAPVIANPAVGSPKVLSPFVLSPSLYSPQALSGLVLSPYALSPLFFSKVYFFRLILSPSWLS</sequence>
<keyword evidence="2" id="KW-0732">Signal</keyword>
<gene>
    <name evidence="3" type="ORF">BXYJ_LOCUS7986</name>
</gene>
<feature type="chain" id="PRO_5035385078" evidence="2">
    <location>
        <begin position="31"/>
        <end position="719"/>
    </location>
</feature>
<dbReference type="EMBL" id="CAJFCV020000004">
    <property type="protein sequence ID" value="CAG9113083.1"/>
    <property type="molecule type" value="Genomic_DNA"/>
</dbReference>
<feature type="transmembrane region" description="Helical" evidence="1">
    <location>
        <begin position="687"/>
        <end position="709"/>
    </location>
</feature>
<dbReference type="InterPro" id="IPR006954">
    <property type="entry name" value="Mlt-10-like"/>
</dbReference>
<evidence type="ECO:0000313" key="4">
    <source>
        <dbReference type="Proteomes" id="UP000659654"/>
    </source>
</evidence>
<feature type="transmembrane region" description="Helical" evidence="1">
    <location>
        <begin position="572"/>
        <end position="593"/>
    </location>
</feature>
<keyword evidence="1" id="KW-0812">Transmembrane</keyword>
<reference evidence="3" key="1">
    <citation type="submission" date="2020-09" db="EMBL/GenBank/DDBJ databases">
        <authorList>
            <person name="Kikuchi T."/>
        </authorList>
    </citation>
    <scope>NUCLEOTIDE SEQUENCE</scope>
    <source>
        <strain evidence="3">Ka4C1</strain>
    </source>
</reference>
<name>A0A7I8XE79_BURXY</name>